<dbReference type="InterPro" id="IPR005467">
    <property type="entry name" value="His_kinase_dom"/>
</dbReference>
<feature type="signal peptide" evidence="6">
    <location>
        <begin position="1"/>
        <end position="21"/>
    </location>
</feature>
<dbReference type="RefSeq" id="WP_103790308.1">
    <property type="nucleotide sequence ID" value="NZ_PQVF01000013.1"/>
</dbReference>
<dbReference type="EMBL" id="PQVF01000013">
    <property type="protein sequence ID" value="POY35220.1"/>
    <property type="molecule type" value="Genomic_DNA"/>
</dbReference>
<dbReference type="Pfam" id="PF07696">
    <property type="entry name" value="7TMR-DISMED2"/>
    <property type="match status" value="1"/>
</dbReference>
<dbReference type="InterPro" id="IPR003594">
    <property type="entry name" value="HATPase_dom"/>
</dbReference>
<accession>A0A2S4ZXZ5</accession>
<keyword evidence="9" id="KW-1185">Reference proteome</keyword>
<dbReference type="Proteomes" id="UP000236893">
    <property type="component" value="Unassembled WGS sequence"/>
</dbReference>
<feature type="transmembrane region" description="Helical" evidence="5">
    <location>
        <begin position="211"/>
        <end position="237"/>
    </location>
</feature>
<feature type="transmembrane region" description="Helical" evidence="5">
    <location>
        <begin position="279"/>
        <end position="298"/>
    </location>
</feature>
<keyword evidence="4" id="KW-0175">Coiled coil</keyword>
<evidence type="ECO:0000256" key="4">
    <source>
        <dbReference type="SAM" id="Coils"/>
    </source>
</evidence>
<feature type="coiled-coil region" evidence="4">
    <location>
        <begin position="426"/>
        <end position="456"/>
    </location>
</feature>
<dbReference type="EC" id="2.7.13.3" evidence="2"/>
<evidence type="ECO:0000313" key="8">
    <source>
        <dbReference type="EMBL" id="POY35220.1"/>
    </source>
</evidence>
<proteinExistence type="predicted"/>
<evidence type="ECO:0000256" key="3">
    <source>
        <dbReference type="ARBA" id="ARBA00022553"/>
    </source>
</evidence>
<evidence type="ECO:0000259" key="7">
    <source>
        <dbReference type="PROSITE" id="PS50109"/>
    </source>
</evidence>
<keyword evidence="3" id="KW-0597">Phosphoprotein</keyword>
<dbReference type="PROSITE" id="PS50109">
    <property type="entry name" value="HIS_KIN"/>
    <property type="match status" value="1"/>
</dbReference>
<comment type="caution">
    <text evidence="8">The sequence shown here is derived from an EMBL/GenBank/DDBJ whole genome shotgun (WGS) entry which is preliminary data.</text>
</comment>
<keyword evidence="5" id="KW-0812">Transmembrane</keyword>
<dbReference type="PANTHER" id="PTHR43065:SF50">
    <property type="entry name" value="HISTIDINE KINASE"/>
    <property type="match status" value="1"/>
</dbReference>
<gene>
    <name evidence="8" type="ORF">C3K47_16720</name>
</gene>
<reference evidence="8 9" key="1">
    <citation type="submission" date="2018-01" db="EMBL/GenBank/DDBJ databases">
        <authorList>
            <person name="Gaut B.S."/>
            <person name="Morton B.R."/>
            <person name="Clegg M.T."/>
            <person name="Duvall M.R."/>
        </authorList>
    </citation>
    <scope>NUCLEOTIDE SEQUENCE [LARGE SCALE GENOMIC DNA]</scope>
    <source>
        <strain evidence="8 9">HR-AV</strain>
    </source>
</reference>
<dbReference type="CDD" id="cd00082">
    <property type="entry name" value="HisKA"/>
    <property type="match status" value="1"/>
</dbReference>
<evidence type="ECO:0000313" key="9">
    <source>
        <dbReference type="Proteomes" id="UP000236893"/>
    </source>
</evidence>
<evidence type="ECO:0000256" key="5">
    <source>
        <dbReference type="SAM" id="Phobius"/>
    </source>
</evidence>
<keyword evidence="5" id="KW-1133">Transmembrane helix</keyword>
<keyword evidence="6" id="KW-0732">Signal</keyword>
<dbReference type="InterPro" id="IPR036097">
    <property type="entry name" value="HisK_dim/P_sf"/>
</dbReference>
<dbReference type="Gene3D" id="2.60.40.2380">
    <property type="match status" value="1"/>
</dbReference>
<dbReference type="SUPFAM" id="SSF55874">
    <property type="entry name" value="ATPase domain of HSP90 chaperone/DNA topoisomerase II/histidine kinase"/>
    <property type="match status" value="1"/>
</dbReference>
<dbReference type="InterPro" id="IPR011622">
    <property type="entry name" value="7TMR_DISM_rcpt_extracell_dom2"/>
</dbReference>
<dbReference type="PANTHER" id="PTHR43065">
    <property type="entry name" value="SENSOR HISTIDINE KINASE"/>
    <property type="match status" value="1"/>
</dbReference>
<protein>
    <recommendedName>
        <fullName evidence="2">histidine kinase</fullName>
        <ecNumber evidence="2">2.7.13.3</ecNumber>
    </recommendedName>
</protein>
<keyword evidence="5" id="KW-0472">Membrane</keyword>
<dbReference type="Pfam" id="PF07695">
    <property type="entry name" value="7TMR-DISM_7TM"/>
    <property type="match status" value="1"/>
</dbReference>
<dbReference type="Gene3D" id="1.10.287.130">
    <property type="match status" value="1"/>
</dbReference>
<dbReference type="PRINTS" id="PR00344">
    <property type="entry name" value="BCTRLSENSOR"/>
</dbReference>
<feature type="domain" description="Histidine kinase" evidence="7">
    <location>
        <begin position="465"/>
        <end position="713"/>
    </location>
</feature>
<dbReference type="SUPFAM" id="SSF47384">
    <property type="entry name" value="Homodimeric domain of signal transducing histidine kinase"/>
    <property type="match status" value="1"/>
</dbReference>
<comment type="catalytic activity">
    <reaction evidence="1">
        <text>ATP + protein L-histidine = ADP + protein N-phospho-L-histidine.</text>
        <dbReference type="EC" id="2.7.13.3"/>
    </reaction>
</comment>
<evidence type="ECO:0000256" key="1">
    <source>
        <dbReference type="ARBA" id="ARBA00000085"/>
    </source>
</evidence>
<feature type="transmembrane region" description="Helical" evidence="5">
    <location>
        <begin position="363"/>
        <end position="383"/>
    </location>
</feature>
<name>A0A2S4ZXZ5_9SPHI</name>
<dbReference type="InterPro" id="IPR003661">
    <property type="entry name" value="HisK_dim/P_dom"/>
</dbReference>
<dbReference type="OrthoDB" id="9806995at2"/>
<feature type="transmembrane region" description="Helical" evidence="5">
    <location>
        <begin position="249"/>
        <end position="267"/>
    </location>
</feature>
<dbReference type="GO" id="GO:0000155">
    <property type="term" value="F:phosphorelay sensor kinase activity"/>
    <property type="evidence" value="ECO:0007669"/>
    <property type="project" value="InterPro"/>
</dbReference>
<dbReference type="Gene3D" id="3.30.565.10">
    <property type="entry name" value="Histidine kinase-like ATPase, C-terminal domain"/>
    <property type="match status" value="1"/>
</dbReference>
<dbReference type="AlphaFoldDB" id="A0A2S4ZXZ5"/>
<dbReference type="InterPro" id="IPR011623">
    <property type="entry name" value="7TMR_DISM_rcpt_extracell_dom1"/>
</dbReference>
<feature type="chain" id="PRO_5015553558" description="histidine kinase" evidence="6">
    <location>
        <begin position="22"/>
        <end position="727"/>
    </location>
</feature>
<organism evidence="8 9">
    <name type="scientific">Solitalea longa</name>
    <dbReference type="NCBI Taxonomy" id="2079460"/>
    <lineage>
        <taxon>Bacteria</taxon>
        <taxon>Pseudomonadati</taxon>
        <taxon>Bacteroidota</taxon>
        <taxon>Sphingobacteriia</taxon>
        <taxon>Sphingobacteriales</taxon>
        <taxon>Sphingobacteriaceae</taxon>
        <taxon>Solitalea</taxon>
    </lineage>
</organism>
<feature type="transmembrane region" description="Helical" evidence="5">
    <location>
        <begin position="334"/>
        <end position="351"/>
    </location>
</feature>
<evidence type="ECO:0000256" key="6">
    <source>
        <dbReference type="SAM" id="SignalP"/>
    </source>
</evidence>
<feature type="transmembrane region" description="Helical" evidence="5">
    <location>
        <begin position="183"/>
        <end position="204"/>
    </location>
</feature>
<dbReference type="SMART" id="SM00387">
    <property type="entry name" value="HATPase_c"/>
    <property type="match status" value="1"/>
</dbReference>
<sequence>MKYLKFIVFICCVLQGFSSLAETPIILTDHTKVYNVGKNLSVYEDQSGNESFQQVLAKNAFEANNDPNPNFGITQSAYWLKFSIENKTDAERLLLLIENPIIDEIDFYQYDANGQLIAQKLGEHFPFDKRKIDQSNYIFQLNLSNSATPSTYYLRVKSNDQLQLPIFIGTEEAIYKHSSQRDLLFGIYAGIILIMMIYNLFVYISVKDNSYIYYVLFILFVGLSQATLEGFGFQFLWPNFRWLAVNSTIIVPVFSGITTGLFMKKFLQTKLVAPHLDKGISLFIASYFIALAACLIGKNHLALQLLHVIGAIGSLYALSVGYSIHKMGIRSGRFFLIANVIFLLAVVVFVLRNVNVIPYNTFTSFVLELGSAFQVSLLSFALADKINTLKREKELSQEMALSAAKENERLVKEQNVLLETKVTERTLELQNTNSELNNTLSQLKDTQSQLVEAEKMASLGTLTAGIAHEINNPINFVSSNVRPLQLDIDDLFAVISKYEELDSTQNVEEKLQEIERFKKQIDLTYVGEEIKMLLRGIEDGASRTAEIVKGLRNFSRLDESDLKITDIHECIDSTLVVLKHSIPANITIEKDYQADKLIECYPGKLNQALLNLLNNAIHAIAKNDQHLSHTIKIKTLNDEEVMKISITDTGVGIPEEVKERIFDPFFTTKDVGEGTGLGLSIVYNIIEKHQGKIEVSSILKEGTTFTLLLPIKLKTKPNQSVNEIINT</sequence>
<feature type="transmembrane region" description="Helical" evidence="5">
    <location>
        <begin position="304"/>
        <end position="322"/>
    </location>
</feature>
<dbReference type="InterPro" id="IPR036890">
    <property type="entry name" value="HATPase_C_sf"/>
</dbReference>
<dbReference type="Pfam" id="PF02518">
    <property type="entry name" value="HATPase_c"/>
    <property type="match status" value="1"/>
</dbReference>
<dbReference type="InterPro" id="IPR004358">
    <property type="entry name" value="Sig_transdc_His_kin-like_C"/>
</dbReference>
<evidence type="ECO:0000256" key="2">
    <source>
        <dbReference type="ARBA" id="ARBA00012438"/>
    </source>
</evidence>